<keyword evidence="1" id="KW-1133">Transmembrane helix</keyword>
<proteinExistence type="predicted"/>
<dbReference type="RefSeq" id="WP_320005190.1">
    <property type="nucleotide sequence ID" value="NZ_JAUHJS010000007.1"/>
</dbReference>
<feature type="transmembrane region" description="Helical" evidence="1">
    <location>
        <begin position="115"/>
        <end position="136"/>
    </location>
</feature>
<organism evidence="2 3">
    <name type="scientific">Shiella aurantiaca</name>
    <dbReference type="NCBI Taxonomy" id="3058365"/>
    <lineage>
        <taxon>Bacteria</taxon>
        <taxon>Pseudomonadati</taxon>
        <taxon>Bacteroidota</taxon>
        <taxon>Cytophagia</taxon>
        <taxon>Cytophagales</taxon>
        <taxon>Shiellaceae</taxon>
        <taxon>Shiella</taxon>
    </lineage>
</organism>
<evidence type="ECO:0000313" key="2">
    <source>
        <dbReference type="EMBL" id="MDN4166652.1"/>
    </source>
</evidence>
<keyword evidence="3" id="KW-1185">Reference proteome</keyword>
<evidence type="ECO:0000256" key="1">
    <source>
        <dbReference type="SAM" id="Phobius"/>
    </source>
</evidence>
<keyword evidence="1" id="KW-0812">Transmembrane</keyword>
<sequence>MRYEFKNHLFAKRCAIVLAPLDMEIWQNGIPSYYPYYEVKQVRMRTKFDSRWGKVYECCIEFKNAQKIVFSNYSFEDYFWRDLSAAYGPFIDKLHERLLNNPACDFKGGMQEKDFWVHLGAALVVLFPLFLFLLYFPSVMPSVMN</sequence>
<name>A0ABT8F892_9BACT</name>
<accession>A0ABT8F892</accession>
<evidence type="ECO:0000313" key="3">
    <source>
        <dbReference type="Proteomes" id="UP001168552"/>
    </source>
</evidence>
<dbReference type="EMBL" id="JAUHJS010000007">
    <property type="protein sequence ID" value="MDN4166652.1"/>
    <property type="molecule type" value="Genomic_DNA"/>
</dbReference>
<keyword evidence="1" id="KW-0472">Membrane</keyword>
<gene>
    <name evidence="2" type="ORF">QWY31_14170</name>
</gene>
<dbReference type="Proteomes" id="UP001168552">
    <property type="component" value="Unassembled WGS sequence"/>
</dbReference>
<protein>
    <submittedName>
        <fullName evidence="2">Uncharacterized protein</fullName>
    </submittedName>
</protein>
<reference evidence="2" key="1">
    <citation type="submission" date="2023-06" db="EMBL/GenBank/DDBJ databases">
        <title>Cytophagales bacterium Strain LB-30, isolated from soil.</title>
        <authorList>
            <person name="Liu B."/>
        </authorList>
    </citation>
    <scope>NUCLEOTIDE SEQUENCE</scope>
    <source>
        <strain evidence="2">LB-30</strain>
    </source>
</reference>
<comment type="caution">
    <text evidence="2">The sequence shown here is derived from an EMBL/GenBank/DDBJ whole genome shotgun (WGS) entry which is preliminary data.</text>
</comment>